<dbReference type="GO" id="GO:0016491">
    <property type="term" value="F:oxidoreductase activity"/>
    <property type="evidence" value="ECO:0007669"/>
    <property type="project" value="UniProtKB-KW"/>
</dbReference>
<dbReference type="RefSeq" id="WP_043919880.1">
    <property type="nucleotide sequence ID" value="NZ_FZPF01000003.1"/>
</dbReference>
<dbReference type="PANTHER" id="PTHR13847">
    <property type="entry name" value="SARCOSINE DEHYDROGENASE-RELATED"/>
    <property type="match status" value="1"/>
</dbReference>
<dbReference type="EC" id="1.4.3.-" evidence="3"/>
<feature type="domain" description="FAD dependent oxidoreductase" evidence="2">
    <location>
        <begin position="29"/>
        <end position="382"/>
    </location>
</feature>
<evidence type="ECO:0000259" key="2">
    <source>
        <dbReference type="Pfam" id="PF01266"/>
    </source>
</evidence>
<dbReference type="EMBL" id="JYFE01000056">
    <property type="protein sequence ID" value="KIT15193.1"/>
    <property type="molecule type" value="Genomic_DNA"/>
</dbReference>
<dbReference type="PATRIC" id="fig|935700.4.peg.3197"/>
<dbReference type="OrthoDB" id="9806601at2"/>
<dbReference type="STRING" id="935700.jaqu_30960"/>
<name>A0A0D1D5D2_9RHOB</name>
<evidence type="ECO:0000256" key="1">
    <source>
        <dbReference type="ARBA" id="ARBA00023002"/>
    </source>
</evidence>
<dbReference type="Gene3D" id="3.30.9.10">
    <property type="entry name" value="D-Amino Acid Oxidase, subunit A, domain 2"/>
    <property type="match status" value="1"/>
</dbReference>
<dbReference type="InterPro" id="IPR006076">
    <property type="entry name" value="FAD-dep_OxRdtase"/>
</dbReference>
<keyword evidence="4" id="KW-1185">Reference proteome</keyword>
<evidence type="ECO:0000313" key="4">
    <source>
        <dbReference type="Proteomes" id="UP000032232"/>
    </source>
</evidence>
<evidence type="ECO:0000313" key="3">
    <source>
        <dbReference type="EMBL" id="KIT15193.1"/>
    </source>
</evidence>
<keyword evidence="1 3" id="KW-0560">Oxidoreductase</keyword>
<gene>
    <name evidence="3" type="primary">puuB_3</name>
    <name evidence="3" type="ORF">jaqu_30960</name>
</gene>
<proteinExistence type="predicted"/>
<organism evidence="3 4">
    <name type="scientific">Jannaschia aquimarina</name>
    <dbReference type="NCBI Taxonomy" id="935700"/>
    <lineage>
        <taxon>Bacteria</taxon>
        <taxon>Pseudomonadati</taxon>
        <taxon>Pseudomonadota</taxon>
        <taxon>Alphaproteobacteria</taxon>
        <taxon>Rhodobacterales</taxon>
        <taxon>Roseobacteraceae</taxon>
        <taxon>Jannaschia</taxon>
    </lineage>
</organism>
<dbReference type="Pfam" id="PF01266">
    <property type="entry name" value="DAO"/>
    <property type="match status" value="1"/>
</dbReference>
<dbReference type="InterPro" id="IPR036188">
    <property type="entry name" value="FAD/NAD-bd_sf"/>
</dbReference>
<reference evidence="3 4" key="1">
    <citation type="submission" date="2015-02" db="EMBL/GenBank/DDBJ databases">
        <title>Genome Sequence of Jannaschia aquimarina DSM28248, a member of the Roseobacter clade.</title>
        <authorList>
            <person name="Voget S."/>
            <person name="Daniel R."/>
        </authorList>
    </citation>
    <scope>NUCLEOTIDE SEQUENCE [LARGE SCALE GENOMIC DNA]</scope>
    <source>
        <strain evidence="3 4">GSW-M26</strain>
    </source>
</reference>
<dbReference type="Gene3D" id="3.50.50.60">
    <property type="entry name" value="FAD/NAD(P)-binding domain"/>
    <property type="match status" value="1"/>
</dbReference>
<dbReference type="GO" id="GO:0005737">
    <property type="term" value="C:cytoplasm"/>
    <property type="evidence" value="ECO:0007669"/>
    <property type="project" value="TreeGrafter"/>
</dbReference>
<dbReference type="PANTHER" id="PTHR13847:SF249">
    <property type="entry name" value="OXIDOREDUCTASE-RELATED"/>
    <property type="match status" value="1"/>
</dbReference>
<protein>
    <submittedName>
        <fullName evidence="3">PuuB_3 protein</fullName>
        <ecNumber evidence="3">1.4.3.-</ecNumber>
    </submittedName>
</protein>
<sequence>MSDHADSYYAATASDRAGFDPLDGDLDVDVAIVGGGFTGVATAVEMAERGARVALCEAHKIGWGASGRNGGQITGSLSGDRAMEREFRRTLGDAAADYVWDLRWRGHAIIADRVAKYDIACDLKHGHMQTALTSAQMEDLRASHAAACARGMEGDVDLIPADRIRDYLETDLYVGGLLNRRNMHVHSLDLCVGEARAAESLGASIHDGTPVERIEHGPRPRLHTARGRITADHVLIAGNAYHLLDQPRLRGKLFPASLANCATEPLDEATARAINPHDLAVYDSRFVLDYYRLTADRRLMFGGGTNYSGRDSPDIEAELRPAIERTFPRLRGVRIDYAWAGHDGIVLNRIPQVGRSGNVLHVQGYSGHGIALSHILARALADALTGDPRDFDTFAAVRHWHLPLPRSVGSLAVAAGMAWYALRDRMAR</sequence>
<comment type="caution">
    <text evidence="3">The sequence shown here is derived from an EMBL/GenBank/DDBJ whole genome shotgun (WGS) entry which is preliminary data.</text>
</comment>
<dbReference type="Proteomes" id="UP000032232">
    <property type="component" value="Unassembled WGS sequence"/>
</dbReference>
<dbReference type="SUPFAM" id="SSF51905">
    <property type="entry name" value="FAD/NAD(P)-binding domain"/>
    <property type="match status" value="1"/>
</dbReference>
<dbReference type="AlphaFoldDB" id="A0A0D1D5D2"/>
<accession>A0A0D1D5D2</accession>